<keyword evidence="5 6" id="KW-0472">Membrane</keyword>
<comment type="similarity">
    <text evidence="2 6">Belongs to the drug/metabolite transporter (DMT) superfamily. Plant drug/metabolite exporter (P-DME) (TC 2.A.7.4) family.</text>
</comment>
<dbReference type="InterPro" id="IPR030184">
    <property type="entry name" value="WAT1-related"/>
</dbReference>
<evidence type="ECO:0000256" key="5">
    <source>
        <dbReference type="ARBA" id="ARBA00023136"/>
    </source>
</evidence>
<evidence type="ECO:0000313" key="8">
    <source>
        <dbReference type="EMBL" id="KAK8946648.1"/>
    </source>
</evidence>
<evidence type="ECO:0000256" key="2">
    <source>
        <dbReference type="ARBA" id="ARBA00007635"/>
    </source>
</evidence>
<feature type="transmembrane region" description="Helical" evidence="6">
    <location>
        <begin position="173"/>
        <end position="193"/>
    </location>
</feature>
<proteinExistence type="inferred from homology"/>
<dbReference type="GO" id="GO:0016020">
    <property type="term" value="C:membrane"/>
    <property type="evidence" value="ECO:0007669"/>
    <property type="project" value="UniProtKB-SubCell"/>
</dbReference>
<sequence length="342" mass="37205">MTAVSAAFAVMNVLVKAAIDGGMNHLLLITLRQLVATLFMAPAAYFFERTCGVKPTAVVIVWIFFSALLGVSLTQYLFFIGLQHTSATFACAFLNMVPVMTFLMALPFRVEKVNLKSKAGMTKILGAMVCIAGAVLLTLYKGSAIVSPVSHHPRFATQRLEPAAAVHIRTWKLWILGSMALFGACSSWSSWFLIQSKITKIYPALYTGTTIMFFQSFLQVLVLSFAVQRSSPAVWVLRSNMEIAAVLYSGVVGSGICAVASSWCIKRNGPVFAAAFSPLTQIIVGAFDFYILGEPLHLGSVLGSILVVVGLYFLLWGKSKEAHVTELKQIIAMENKDANEKV</sequence>
<dbReference type="PANTHER" id="PTHR31218">
    <property type="entry name" value="WAT1-RELATED PROTEIN"/>
    <property type="match status" value="1"/>
</dbReference>
<protein>
    <recommendedName>
        <fullName evidence="6">WAT1-related protein</fullName>
    </recommendedName>
</protein>
<keyword evidence="3 6" id="KW-0812">Transmembrane</keyword>
<feature type="transmembrane region" description="Helical" evidence="6">
    <location>
        <begin position="205"/>
        <end position="226"/>
    </location>
</feature>
<feature type="transmembrane region" description="Helical" evidence="6">
    <location>
        <begin position="87"/>
        <end position="108"/>
    </location>
</feature>
<evidence type="ECO:0000256" key="3">
    <source>
        <dbReference type="ARBA" id="ARBA00022692"/>
    </source>
</evidence>
<keyword evidence="9" id="KW-1185">Reference proteome</keyword>
<organism evidence="8 9">
    <name type="scientific">Platanthera zijinensis</name>
    <dbReference type="NCBI Taxonomy" id="2320716"/>
    <lineage>
        <taxon>Eukaryota</taxon>
        <taxon>Viridiplantae</taxon>
        <taxon>Streptophyta</taxon>
        <taxon>Embryophyta</taxon>
        <taxon>Tracheophyta</taxon>
        <taxon>Spermatophyta</taxon>
        <taxon>Magnoliopsida</taxon>
        <taxon>Liliopsida</taxon>
        <taxon>Asparagales</taxon>
        <taxon>Orchidaceae</taxon>
        <taxon>Orchidoideae</taxon>
        <taxon>Orchideae</taxon>
        <taxon>Orchidinae</taxon>
        <taxon>Platanthera</taxon>
    </lineage>
</organism>
<comment type="caution">
    <text evidence="8">The sequence shown here is derived from an EMBL/GenBank/DDBJ whole genome shotgun (WGS) entry which is preliminary data.</text>
</comment>
<dbReference type="Pfam" id="PF00892">
    <property type="entry name" value="EamA"/>
    <property type="match status" value="2"/>
</dbReference>
<evidence type="ECO:0000313" key="9">
    <source>
        <dbReference type="Proteomes" id="UP001418222"/>
    </source>
</evidence>
<evidence type="ECO:0000256" key="4">
    <source>
        <dbReference type="ARBA" id="ARBA00022989"/>
    </source>
</evidence>
<dbReference type="AlphaFoldDB" id="A0AAP0BPF3"/>
<dbReference type="EMBL" id="JBBWWQ010000005">
    <property type="protein sequence ID" value="KAK8946648.1"/>
    <property type="molecule type" value="Genomic_DNA"/>
</dbReference>
<feature type="transmembrane region" description="Helical" evidence="6">
    <location>
        <begin position="120"/>
        <end position="140"/>
    </location>
</feature>
<feature type="transmembrane region" description="Helical" evidence="6">
    <location>
        <begin position="298"/>
        <end position="316"/>
    </location>
</feature>
<evidence type="ECO:0000259" key="7">
    <source>
        <dbReference type="Pfam" id="PF00892"/>
    </source>
</evidence>
<feature type="domain" description="EamA" evidence="7">
    <location>
        <begin position="4"/>
        <end position="136"/>
    </location>
</feature>
<accession>A0AAP0BPF3</accession>
<dbReference type="Proteomes" id="UP001418222">
    <property type="component" value="Unassembled WGS sequence"/>
</dbReference>
<dbReference type="InterPro" id="IPR000620">
    <property type="entry name" value="EamA_dom"/>
</dbReference>
<dbReference type="InterPro" id="IPR037185">
    <property type="entry name" value="EmrE-like"/>
</dbReference>
<dbReference type="GO" id="GO:0022857">
    <property type="term" value="F:transmembrane transporter activity"/>
    <property type="evidence" value="ECO:0007669"/>
    <property type="project" value="InterPro"/>
</dbReference>
<reference evidence="8 9" key="1">
    <citation type="journal article" date="2022" name="Nat. Plants">
        <title>Genomes of leafy and leafless Platanthera orchids illuminate the evolution of mycoheterotrophy.</title>
        <authorList>
            <person name="Li M.H."/>
            <person name="Liu K.W."/>
            <person name="Li Z."/>
            <person name="Lu H.C."/>
            <person name="Ye Q.L."/>
            <person name="Zhang D."/>
            <person name="Wang J.Y."/>
            <person name="Li Y.F."/>
            <person name="Zhong Z.M."/>
            <person name="Liu X."/>
            <person name="Yu X."/>
            <person name="Liu D.K."/>
            <person name="Tu X.D."/>
            <person name="Liu B."/>
            <person name="Hao Y."/>
            <person name="Liao X.Y."/>
            <person name="Jiang Y.T."/>
            <person name="Sun W.H."/>
            <person name="Chen J."/>
            <person name="Chen Y.Q."/>
            <person name="Ai Y."/>
            <person name="Zhai J.W."/>
            <person name="Wu S.S."/>
            <person name="Zhou Z."/>
            <person name="Hsiao Y.Y."/>
            <person name="Wu W.L."/>
            <person name="Chen Y.Y."/>
            <person name="Lin Y.F."/>
            <person name="Hsu J.L."/>
            <person name="Li C.Y."/>
            <person name="Wang Z.W."/>
            <person name="Zhao X."/>
            <person name="Zhong W.Y."/>
            <person name="Ma X.K."/>
            <person name="Ma L."/>
            <person name="Huang J."/>
            <person name="Chen G.Z."/>
            <person name="Huang M.Z."/>
            <person name="Huang L."/>
            <person name="Peng D.H."/>
            <person name="Luo Y.B."/>
            <person name="Zou S.Q."/>
            <person name="Chen S.P."/>
            <person name="Lan S."/>
            <person name="Tsai W.C."/>
            <person name="Van de Peer Y."/>
            <person name="Liu Z.J."/>
        </authorList>
    </citation>
    <scope>NUCLEOTIDE SEQUENCE [LARGE SCALE GENOMIC DNA]</scope>
    <source>
        <strain evidence="8">Lor287</strain>
    </source>
</reference>
<feature type="transmembrane region" description="Helical" evidence="6">
    <location>
        <begin position="272"/>
        <end position="292"/>
    </location>
</feature>
<dbReference type="SUPFAM" id="SSF103481">
    <property type="entry name" value="Multidrug resistance efflux transporter EmrE"/>
    <property type="match status" value="2"/>
</dbReference>
<evidence type="ECO:0000256" key="6">
    <source>
        <dbReference type="RuleBase" id="RU363077"/>
    </source>
</evidence>
<feature type="transmembrane region" description="Helical" evidence="6">
    <location>
        <begin position="246"/>
        <end position="265"/>
    </location>
</feature>
<feature type="transmembrane region" description="Helical" evidence="6">
    <location>
        <begin position="59"/>
        <end position="81"/>
    </location>
</feature>
<evidence type="ECO:0000256" key="1">
    <source>
        <dbReference type="ARBA" id="ARBA00004141"/>
    </source>
</evidence>
<gene>
    <name evidence="8" type="ORF">KSP39_PZI006489</name>
</gene>
<feature type="domain" description="EamA" evidence="7">
    <location>
        <begin position="176"/>
        <end position="315"/>
    </location>
</feature>
<feature type="transmembrane region" description="Helical" evidence="6">
    <location>
        <begin position="27"/>
        <end position="47"/>
    </location>
</feature>
<keyword evidence="4 6" id="KW-1133">Transmembrane helix</keyword>
<name>A0AAP0BPF3_9ASPA</name>
<comment type="subcellular location">
    <subcellularLocation>
        <location evidence="1 6">Membrane</location>
        <topology evidence="1 6">Multi-pass membrane protein</topology>
    </subcellularLocation>
</comment>